<gene>
    <name evidence="3" type="ORF">R3P38DRAFT_2861349</name>
</gene>
<comment type="caution">
    <text evidence="3">The sequence shown here is derived from an EMBL/GenBank/DDBJ whole genome shotgun (WGS) entry which is preliminary data.</text>
</comment>
<proteinExistence type="predicted"/>
<dbReference type="Proteomes" id="UP001362999">
    <property type="component" value="Unassembled WGS sequence"/>
</dbReference>
<protein>
    <submittedName>
        <fullName evidence="3">MFS general substrate transporter</fullName>
    </submittedName>
</protein>
<accession>A0AAW0DLV8</accession>
<evidence type="ECO:0000256" key="2">
    <source>
        <dbReference type="SAM" id="Phobius"/>
    </source>
</evidence>
<evidence type="ECO:0000256" key="1">
    <source>
        <dbReference type="SAM" id="MobiDB-lite"/>
    </source>
</evidence>
<feature type="region of interest" description="Disordered" evidence="1">
    <location>
        <begin position="1"/>
        <end position="31"/>
    </location>
</feature>
<keyword evidence="2" id="KW-0472">Membrane</keyword>
<name>A0AAW0DLV8_9AGAR</name>
<reference evidence="3 4" key="1">
    <citation type="journal article" date="2024" name="J Genomics">
        <title>Draft genome sequencing and assembly of Favolaschia claudopus CIRM-BRFM 2984 isolated from oak limbs.</title>
        <authorList>
            <person name="Navarro D."/>
            <person name="Drula E."/>
            <person name="Chaduli D."/>
            <person name="Cazenave R."/>
            <person name="Ahrendt S."/>
            <person name="Wang J."/>
            <person name="Lipzen A."/>
            <person name="Daum C."/>
            <person name="Barry K."/>
            <person name="Grigoriev I.V."/>
            <person name="Favel A."/>
            <person name="Rosso M.N."/>
            <person name="Martin F."/>
        </authorList>
    </citation>
    <scope>NUCLEOTIDE SEQUENCE [LARGE SCALE GENOMIC DNA]</scope>
    <source>
        <strain evidence="3 4">CIRM-BRFM 2984</strain>
    </source>
</reference>
<organism evidence="3 4">
    <name type="scientific">Favolaschia claudopus</name>
    <dbReference type="NCBI Taxonomy" id="2862362"/>
    <lineage>
        <taxon>Eukaryota</taxon>
        <taxon>Fungi</taxon>
        <taxon>Dikarya</taxon>
        <taxon>Basidiomycota</taxon>
        <taxon>Agaricomycotina</taxon>
        <taxon>Agaricomycetes</taxon>
        <taxon>Agaricomycetidae</taxon>
        <taxon>Agaricales</taxon>
        <taxon>Marasmiineae</taxon>
        <taxon>Mycenaceae</taxon>
        <taxon>Favolaschia</taxon>
    </lineage>
</organism>
<evidence type="ECO:0000313" key="3">
    <source>
        <dbReference type="EMBL" id="KAK7052606.1"/>
    </source>
</evidence>
<keyword evidence="2" id="KW-0812">Transmembrane</keyword>
<feature type="transmembrane region" description="Helical" evidence="2">
    <location>
        <begin position="116"/>
        <end position="138"/>
    </location>
</feature>
<dbReference type="AlphaFoldDB" id="A0AAW0DLV8"/>
<sequence length="157" mass="17192">MVIMNTNPTDETRRPGTPVSHSDSDSSTSTLAENELQTLLTLLRKKIHKYEKAKRSGDKDASAKLEREILVAMRNLSENHPDAAERAEWQQKAEAFAKAPENGSERDNMLLDIGKGLAMIIAAPFLLVGRVLYGVGLFTKGVGNLLTGGTIDRAMKK</sequence>
<dbReference type="EMBL" id="JAWWNJ010000007">
    <property type="protein sequence ID" value="KAK7052606.1"/>
    <property type="molecule type" value="Genomic_DNA"/>
</dbReference>
<keyword evidence="2" id="KW-1133">Transmembrane helix</keyword>
<evidence type="ECO:0000313" key="4">
    <source>
        <dbReference type="Proteomes" id="UP001362999"/>
    </source>
</evidence>
<keyword evidence="4" id="KW-1185">Reference proteome</keyword>